<evidence type="ECO:0000313" key="2">
    <source>
        <dbReference type="Proteomes" id="UP000278475"/>
    </source>
</evidence>
<reference evidence="1 2" key="1">
    <citation type="submission" date="2018-06" db="EMBL/GenBank/DDBJ databases">
        <title>Extensive metabolic versatility and redundancy in microbially diverse, dynamic hydrothermal sediments.</title>
        <authorList>
            <person name="Dombrowski N."/>
            <person name="Teske A."/>
            <person name="Baker B.J."/>
        </authorList>
    </citation>
    <scope>NUCLEOTIDE SEQUENCE [LARGE SCALE GENOMIC DNA]</scope>
    <source>
        <strain evidence="1">B66_G16</strain>
    </source>
</reference>
<evidence type="ECO:0008006" key="3">
    <source>
        <dbReference type="Google" id="ProtNLM"/>
    </source>
</evidence>
<gene>
    <name evidence="1" type="ORF">DRJ31_09295</name>
</gene>
<protein>
    <recommendedName>
        <fullName evidence="3">DUF2399 domain-containing protein</fullName>
    </recommendedName>
</protein>
<accession>A0A497EKK8</accession>
<organism evidence="1 2">
    <name type="scientific">Thermoproteota archaeon</name>
    <dbReference type="NCBI Taxonomy" id="2056631"/>
    <lineage>
        <taxon>Archaea</taxon>
        <taxon>Thermoproteota</taxon>
    </lineage>
</organism>
<sequence>MPPDVRYVILYFGDFDPSGVDIFRWINEELRPYNIEVIKVALTREQVRRYRLPPMVPKRSDPRYRNFVERYGEVAVELDALHPAVLRDLIRQSILRYMDVHRRLEVEISEKIHTEAYVVVDEVLRDIRQRLMDIAVARIREEINLALPNAYQQLLEALERGEELSLSNLYDRERVLEAVRQELRRLM</sequence>
<comment type="caution">
    <text evidence="1">The sequence shown here is derived from an EMBL/GenBank/DDBJ whole genome shotgun (WGS) entry which is preliminary data.</text>
</comment>
<evidence type="ECO:0000313" key="1">
    <source>
        <dbReference type="EMBL" id="RLE47166.1"/>
    </source>
</evidence>
<name>A0A497EKK8_9CREN</name>
<proteinExistence type="predicted"/>
<dbReference type="EMBL" id="QMQV01000148">
    <property type="protein sequence ID" value="RLE47166.1"/>
    <property type="molecule type" value="Genomic_DNA"/>
</dbReference>
<dbReference type="Proteomes" id="UP000278475">
    <property type="component" value="Unassembled WGS sequence"/>
</dbReference>
<dbReference type="AlphaFoldDB" id="A0A497EKK8"/>